<sequence>MDVGYFKGIVWQIAWIAGICLSSYVSLRFSGELSSLTGQPPPWNRLLAMLALYVGTSLVVWVTFRFVSSLIDAVHLSAFDHQLGLVFGLAKGA</sequence>
<evidence type="ECO:0000256" key="3">
    <source>
        <dbReference type="ARBA" id="ARBA00022989"/>
    </source>
</evidence>
<feature type="transmembrane region" description="Helical" evidence="5">
    <location>
        <begin position="9"/>
        <end position="27"/>
    </location>
</feature>
<evidence type="ECO:0000313" key="6">
    <source>
        <dbReference type="EMBL" id="GAG96195.1"/>
    </source>
</evidence>
<feature type="transmembrane region" description="Helical" evidence="5">
    <location>
        <begin position="47"/>
        <end position="67"/>
    </location>
</feature>
<dbReference type="EMBL" id="BART01025057">
    <property type="protein sequence ID" value="GAG96195.1"/>
    <property type="molecule type" value="Genomic_DNA"/>
</dbReference>
<proteinExistence type="predicted"/>
<keyword evidence="4 5" id="KW-0472">Membrane</keyword>
<keyword evidence="2 5" id="KW-0812">Transmembrane</keyword>
<organism evidence="6">
    <name type="scientific">marine sediment metagenome</name>
    <dbReference type="NCBI Taxonomy" id="412755"/>
    <lineage>
        <taxon>unclassified sequences</taxon>
        <taxon>metagenomes</taxon>
        <taxon>ecological metagenomes</taxon>
    </lineage>
</organism>
<dbReference type="GO" id="GO:0016020">
    <property type="term" value="C:membrane"/>
    <property type="evidence" value="ECO:0007669"/>
    <property type="project" value="UniProtKB-SubCell"/>
</dbReference>
<dbReference type="InterPro" id="IPR003825">
    <property type="entry name" value="Colicin-V_CvpA"/>
</dbReference>
<dbReference type="GO" id="GO:0009403">
    <property type="term" value="P:toxin biosynthetic process"/>
    <property type="evidence" value="ECO:0007669"/>
    <property type="project" value="InterPro"/>
</dbReference>
<accession>X1BMH2</accession>
<dbReference type="PANTHER" id="PTHR37306">
    <property type="entry name" value="COLICIN V PRODUCTION PROTEIN"/>
    <property type="match status" value="1"/>
</dbReference>
<dbReference type="AlphaFoldDB" id="X1BMH2"/>
<evidence type="ECO:0000256" key="4">
    <source>
        <dbReference type="ARBA" id="ARBA00023136"/>
    </source>
</evidence>
<dbReference type="PANTHER" id="PTHR37306:SF1">
    <property type="entry name" value="COLICIN V PRODUCTION PROTEIN"/>
    <property type="match status" value="1"/>
</dbReference>
<comment type="subcellular location">
    <subcellularLocation>
        <location evidence="1">Membrane</location>
        <topology evidence="1">Multi-pass membrane protein</topology>
    </subcellularLocation>
</comment>
<evidence type="ECO:0000256" key="2">
    <source>
        <dbReference type="ARBA" id="ARBA00022692"/>
    </source>
</evidence>
<feature type="non-terminal residue" evidence="6">
    <location>
        <position position="93"/>
    </location>
</feature>
<protein>
    <submittedName>
        <fullName evidence="6">Uncharacterized protein</fullName>
    </submittedName>
</protein>
<keyword evidence="3 5" id="KW-1133">Transmembrane helix</keyword>
<evidence type="ECO:0000256" key="5">
    <source>
        <dbReference type="SAM" id="Phobius"/>
    </source>
</evidence>
<name>X1BMH2_9ZZZZ</name>
<reference evidence="6" key="1">
    <citation type="journal article" date="2014" name="Front. Microbiol.">
        <title>High frequency of phylogenetically diverse reductive dehalogenase-homologous genes in deep subseafloor sedimentary metagenomes.</title>
        <authorList>
            <person name="Kawai M."/>
            <person name="Futagami T."/>
            <person name="Toyoda A."/>
            <person name="Takaki Y."/>
            <person name="Nishi S."/>
            <person name="Hori S."/>
            <person name="Arai W."/>
            <person name="Tsubouchi T."/>
            <person name="Morono Y."/>
            <person name="Uchiyama I."/>
            <person name="Ito T."/>
            <person name="Fujiyama A."/>
            <person name="Inagaki F."/>
            <person name="Takami H."/>
        </authorList>
    </citation>
    <scope>NUCLEOTIDE SEQUENCE</scope>
    <source>
        <strain evidence="6">Expedition CK06-06</strain>
    </source>
</reference>
<dbReference type="Pfam" id="PF02674">
    <property type="entry name" value="Colicin_V"/>
    <property type="match status" value="1"/>
</dbReference>
<evidence type="ECO:0000256" key="1">
    <source>
        <dbReference type="ARBA" id="ARBA00004141"/>
    </source>
</evidence>
<gene>
    <name evidence="6" type="ORF">S01H4_45065</name>
</gene>
<comment type="caution">
    <text evidence="6">The sequence shown here is derived from an EMBL/GenBank/DDBJ whole genome shotgun (WGS) entry which is preliminary data.</text>
</comment>